<proteinExistence type="inferred from homology"/>
<dbReference type="AlphaFoldDB" id="A0A1I2EEX6"/>
<evidence type="ECO:0000256" key="4">
    <source>
        <dbReference type="ARBA" id="ARBA00022970"/>
    </source>
</evidence>
<evidence type="ECO:0000313" key="7">
    <source>
        <dbReference type="Proteomes" id="UP000198589"/>
    </source>
</evidence>
<gene>
    <name evidence="6" type="ORF">SAMN05216574_10721</name>
</gene>
<dbReference type="Gene3D" id="3.40.50.2300">
    <property type="match status" value="2"/>
</dbReference>
<comment type="similarity">
    <text evidence="1">Belongs to the leucine-binding protein family.</text>
</comment>
<keyword evidence="7" id="KW-1185">Reference proteome</keyword>
<dbReference type="CDD" id="cd06331">
    <property type="entry name" value="PBP1_AmiC-like"/>
    <property type="match status" value="1"/>
</dbReference>
<dbReference type="InterPro" id="IPR028082">
    <property type="entry name" value="Peripla_BP_I"/>
</dbReference>
<dbReference type="EMBL" id="FOND01000007">
    <property type="protein sequence ID" value="SFE91106.1"/>
    <property type="molecule type" value="Genomic_DNA"/>
</dbReference>
<dbReference type="STRING" id="1798228.SAMN05216574_10721"/>
<dbReference type="Pfam" id="PF13458">
    <property type="entry name" value="Peripla_BP_6"/>
    <property type="match status" value="1"/>
</dbReference>
<dbReference type="InterPro" id="IPR000709">
    <property type="entry name" value="Leu_Ile_Val-bd"/>
</dbReference>
<keyword evidence="2" id="KW-0813">Transport</keyword>
<keyword evidence="3" id="KW-0732">Signal</keyword>
<protein>
    <submittedName>
        <fullName evidence="6">Amino acid/amide ABC transporter substrate-binding protein, HAAT family</fullName>
    </submittedName>
</protein>
<evidence type="ECO:0000259" key="5">
    <source>
        <dbReference type="Pfam" id="PF13458"/>
    </source>
</evidence>
<dbReference type="SUPFAM" id="SSF53822">
    <property type="entry name" value="Periplasmic binding protein-like I"/>
    <property type="match status" value="1"/>
</dbReference>
<dbReference type="PANTHER" id="PTHR30483:SF6">
    <property type="entry name" value="PERIPLASMIC BINDING PROTEIN OF ABC TRANSPORTER FOR NATURAL AMINO ACIDS"/>
    <property type="match status" value="1"/>
</dbReference>
<evidence type="ECO:0000256" key="1">
    <source>
        <dbReference type="ARBA" id="ARBA00010062"/>
    </source>
</evidence>
<name>A0A1I2EEX6_9ACTN</name>
<dbReference type="PRINTS" id="PR00337">
    <property type="entry name" value="LEUILEVALBP"/>
</dbReference>
<evidence type="ECO:0000313" key="6">
    <source>
        <dbReference type="EMBL" id="SFE91106.1"/>
    </source>
</evidence>
<organism evidence="6 7">
    <name type="scientific">Blastococcus tunisiensis</name>
    <dbReference type="NCBI Taxonomy" id="1798228"/>
    <lineage>
        <taxon>Bacteria</taxon>
        <taxon>Bacillati</taxon>
        <taxon>Actinomycetota</taxon>
        <taxon>Actinomycetes</taxon>
        <taxon>Geodermatophilales</taxon>
        <taxon>Geodermatophilaceae</taxon>
        <taxon>Blastococcus</taxon>
    </lineage>
</organism>
<dbReference type="GO" id="GO:0006865">
    <property type="term" value="P:amino acid transport"/>
    <property type="evidence" value="ECO:0007669"/>
    <property type="project" value="UniProtKB-KW"/>
</dbReference>
<evidence type="ECO:0000256" key="2">
    <source>
        <dbReference type="ARBA" id="ARBA00022448"/>
    </source>
</evidence>
<feature type="domain" description="Leucine-binding protein" evidence="5">
    <location>
        <begin position="50"/>
        <end position="387"/>
    </location>
</feature>
<keyword evidence="4" id="KW-0029">Amino-acid transport</keyword>
<sequence>MVVHTFEAAGVIRRRRLAVAGASALLLALSACGGSVGGGDSAEGGDEQGPVKIGMLAPITGPAAPEGIALQRGFDLAIEHINDAGGVFGQPVEVVFIDDQADPATATQAAQRLVQQEDVDYIFGTITDDTTIAAANVAEQAGVPMSQAIATALDFCSPHFWPFGETPTQLLTDLVPRMVEEFGPNVALVGNDYVFPRTYHEVSRQLIEEAGGTVVAEEYAPLGTSDWQPVINRLGSAAPDWILSAVVGGDAVSFVQQADQFGLLENRGLTGVSVDQQFYPALGALLDGRNQVVRYSDQLPGDVNEQFVADYRAAYGTEDPIPGVAGNAYDGMRFIAEAFEQAGSTDADAVSAEIAELEFEGLGGEMTFDPDNHVALAPMYLTRIDGGAYAIEEELGVISDDQVKDCG</sequence>
<dbReference type="PANTHER" id="PTHR30483">
    <property type="entry name" value="LEUCINE-SPECIFIC-BINDING PROTEIN"/>
    <property type="match status" value="1"/>
</dbReference>
<dbReference type="Proteomes" id="UP000198589">
    <property type="component" value="Unassembled WGS sequence"/>
</dbReference>
<accession>A0A1I2EEX6</accession>
<dbReference type="InterPro" id="IPR051010">
    <property type="entry name" value="BCAA_transport"/>
</dbReference>
<dbReference type="InterPro" id="IPR028081">
    <property type="entry name" value="Leu-bd"/>
</dbReference>
<evidence type="ECO:0000256" key="3">
    <source>
        <dbReference type="ARBA" id="ARBA00022729"/>
    </source>
</evidence>
<reference evidence="7" key="1">
    <citation type="submission" date="2016-10" db="EMBL/GenBank/DDBJ databases">
        <authorList>
            <person name="Varghese N."/>
            <person name="Submissions S."/>
        </authorList>
    </citation>
    <scope>NUCLEOTIDE SEQUENCE [LARGE SCALE GENOMIC DNA]</scope>
    <source>
        <strain evidence="7">DSM 46838</strain>
    </source>
</reference>